<name>A0A4P9WMD3_9FUNG</name>
<keyword evidence="2" id="KW-1185">Reference proteome</keyword>
<evidence type="ECO:0000313" key="2">
    <source>
        <dbReference type="Proteomes" id="UP000269721"/>
    </source>
</evidence>
<dbReference type="PROSITE" id="PS51257">
    <property type="entry name" value="PROKAR_LIPOPROTEIN"/>
    <property type="match status" value="1"/>
</dbReference>
<accession>A0A4P9WMD3</accession>
<dbReference type="EMBL" id="KZ994270">
    <property type="protein sequence ID" value="RKO93365.1"/>
    <property type="molecule type" value="Genomic_DNA"/>
</dbReference>
<evidence type="ECO:0000313" key="1">
    <source>
        <dbReference type="EMBL" id="RKO93365.1"/>
    </source>
</evidence>
<dbReference type="AlphaFoldDB" id="A0A4P9WMD3"/>
<proteinExistence type="predicted"/>
<sequence>MERVWEHRGARHYELSGHQDSWPGQPFSSASCGRHNVTDNTLQPLLHHCSVIPELDLFDTAVTVVAIFALVSYRHLTLLSLGGRLGDRHLFTTEDAELHSLHIDGVFSARYIVELTYRLPALRELAVNTHEDLRDLEALVNPRVSLRSRCDFELNLRWPWRGNVSRELHLREESGRSKGGVVLGACRWLLTPSVSSLTSTSPIPSIVISLPTGVSSAAIFNARRSAPSLYT</sequence>
<gene>
    <name evidence="1" type="ORF">BDK51DRAFT_42865</name>
</gene>
<organism evidence="1 2">
    <name type="scientific">Blyttiomyces helicus</name>
    <dbReference type="NCBI Taxonomy" id="388810"/>
    <lineage>
        <taxon>Eukaryota</taxon>
        <taxon>Fungi</taxon>
        <taxon>Fungi incertae sedis</taxon>
        <taxon>Chytridiomycota</taxon>
        <taxon>Chytridiomycota incertae sedis</taxon>
        <taxon>Chytridiomycetes</taxon>
        <taxon>Chytridiomycetes incertae sedis</taxon>
        <taxon>Blyttiomyces</taxon>
    </lineage>
</organism>
<protein>
    <submittedName>
        <fullName evidence="1">Uncharacterized protein</fullName>
    </submittedName>
</protein>
<dbReference type="Proteomes" id="UP000269721">
    <property type="component" value="Unassembled WGS sequence"/>
</dbReference>
<reference evidence="2" key="1">
    <citation type="journal article" date="2018" name="Nat. Microbiol.">
        <title>Leveraging single-cell genomics to expand the fungal tree of life.</title>
        <authorList>
            <person name="Ahrendt S.R."/>
            <person name="Quandt C.A."/>
            <person name="Ciobanu D."/>
            <person name="Clum A."/>
            <person name="Salamov A."/>
            <person name="Andreopoulos B."/>
            <person name="Cheng J.F."/>
            <person name="Woyke T."/>
            <person name="Pelin A."/>
            <person name="Henrissat B."/>
            <person name="Reynolds N.K."/>
            <person name="Benny G.L."/>
            <person name="Smith M.E."/>
            <person name="James T.Y."/>
            <person name="Grigoriev I.V."/>
        </authorList>
    </citation>
    <scope>NUCLEOTIDE SEQUENCE [LARGE SCALE GENOMIC DNA]</scope>
</reference>